<name>A0ACB8BC21_9AGAM</name>
<gene>
    <name evidence="1" type="ORF">BV22DRAFT_602154</name>
</gene>
<comment type="caution">
    <text evidence="1">The sequence shown here is derived from an EMBL/GenBank/DDBJ whole genome shotgun (WGS) entry which is preliminary data.</text>
</comment>
<reference evidence="1" key="1">
    <citation type="journal article" date="2021" name="New Phytol.">
        <title>Evolutionary innovations through gain and loss of genes in the ectomycorrhizal Boletales.</title>
        <authorList>
            <person name="Wu G."/>
            <person name="Miyauchi S."/>
            <person name="Morin E."/>
            <person name="Kuo A."/>
            <person name="Drula E."/>
            <person name="Varga T."/>
            <person name="Kohler A."/>
            <person name="Feng B."/>
            <person name="Cao Y."/>
            <person name="Lipzen A."/>
            <person name="Daum C."/>
            <person name="Hundley H."/>
            <person name="Pangilinan J."/>
            <person name="Johnson J."/>
            <person name="Barry K."/>
            <person name="LaButti K."/>
            <person name="Ng V."/>
            <person name="Ahrendt S."/>
            <person name="Min B."/>
            <person name="Choi I.G."/>
            <person name="Park H."/>
            <person name="Plett J.M."/>
            <person name="Magnuson J."/>
            <person name="Spatafora J.W."/>
            <person name="Nagy L.G."/>
            <person name="Henrissat B."/>
            <person name="Grigoriev I.V."/>
            <person name="Yang Z.L."/>
            <person name="Xu J."/>
            <person name="Martin F.M."/>
        </authorList>
    </citation>
    <scope>NUCLEOTIDE SEQUENCE</scope>
    <source>
        <strain evidence="1">KUC20120723A-06</strain>
    </source>
</reference>
<keyword evidence="2" id="KW-1185">Reference proteome</keyword>
<organism evidence="1 2">
    <name type="scientific">Leucogyrophana mollusca</name>
    <dbReference type="NCBI Taxonomy" id="85980"/>
    <lineage>
        <taxon>Eukaryota</taxon>
        <taxon>Fungi</taxon>
        <taxon>Dikarya</taxon>
        <taxon>Basidiomycota</taxon>
        <taxon>Agaricomycotina</taxon>
        <taxon>Agaricomycetes</taxon>
        <taxon>Agaricomycetidae</taxon>
        <taxon>Boletales</taxon>
        <taxon>Boletales incertae sedis</taxon>
        <taxon>Leucogyrophana</taxon>
    </lineage>
</organism>
<evidence type="ECO:0000313" key="1">
    <source>
        <dbReference type="EMBL" id="KAH7923174.1"/>
    </source>
</evidence>
<proteinExistence type="predicted"/>
<evidence type="ECO:0000313" key="2">
    <source>
        <dbReference type="Proteomes" id="UP000790709"/>
    </source>
</evidence>
<dbReference type="Proteomes" id="UP000790709">
    <property type="component" value="Unassembled WGS sequence"/>
</dbReference>
<dbReference type="EMBL" id="MU266460">
    <property type="protein sequence ID" value="KAH7923174.1"/>
    <property type="molecule type" value="Genomic_DNA"/>
</dbReference>
<protein>
    <submittedName>
        <fullName evidence="1">Uncharacterized protein</fullName>
    </submittedName>
</protein>
<accession>A0ACB8BC21</accession>
<sequence>MKKGQLQRGMTSERLLTSPALSSRVQRGVSDDPRCDHSPWRLVPFRGTRFERRTSGECITARMYLGRSQRVCNEASIIAWWWIIACVEEGCRLAGLDARYGPHCRMG</sequence>